<protein>
    <recommendedName>
        <fullName evidence="3">DUF4920 domain-containing protein</fullName>
    </recommendedName>
</protein>
<reference evidence="1 2" key="1">
    <citation type="submission" date="2017-10" db="EMBL/GenBank/DDBJ databases">
        <title>Whole genome sequencing of members of genus Pseudoxanthomonas.</title>
        <authorList>
            <person name="Kumar S."/>
            <person name="Bansal K."/>
            <person name="Kaur A."/>
            <person name="Patil P."/>
            <person name="Sharma S."/>
            <person name="Patil P.B."/>
        </authorList>
    </citation>
    <scope>NUCLEOTIDE SEQUENCE [LARGE SCALE GENOMIC DNA]</scope>
    <source>
        <strain evidence="1 2">DSM 17109</strain>
    </source>
</reference>
<dbReference type="InterPro" id="IPR032577">
    <property type="entry name" value="DUF4920"/>
</dbReference>
<comment type="caution">
    <text evidence="1">The sequence shown here is derived from an EMBL/GenBank/DDBJ whole genome shotgun (WGS) entry which is preliminary data.</text>
</comment>
<organism evidence="1 2">
    <name type="scientific">Pseudoxanthomonas japonensis</name>
    <dbReference type="NCBI Taxonomy" id="69284"/>
    <lineage>
        <taxon>Bacteria</taxon>
        <taxon>Pseudomonadati</taxon>
        <taxon>Pseudomonadota</taxon>
        <taxon>Gammaproteobacteria</taxon>
        <taxon>Lysobacterales</taxon>
        <taxon>Lysobacteraceae</taxon>
        <taxon>Pseudoxanthomonas</taxon>
    </lineage>
</organism>
<keyword evidence="2" id="KW-1185">Reference proteome</keyword>
<evidence type="ECO:0000313" key="1">
    <source>
        <dbReference type="EMBL" id="KAF1725944.1"/>
    </source>
</evidence>
<proteinExistence type="predicted"/>
<evidence type="ECO:0008006" key="3">
    <source>
        <dbReference type="Google" id="ProtNLM"/>
    </source>
</evidence>
<accession>A0ABQ6ZIR0</accession>
<evidence type="ECO:0000313" key="2">
    <source>
        <dbReference type="Proteomes" id="UP000781710"/>
    </source>
</evidence>
<gene>
    <name evidence="1" type="ORF">CSC78_06580</name>
</gene>
<dbReference type="EMBL" id="PDWW01000006">
    <property type="protein sequence ID" value="KAF1725944.1"/>
    <property type="molecule type" value="Genomic_DNA"/>
</dbReference>
<dbReference type="Pfam" id="PF16267">
    <property type="entry name" value="DUF4920"/>
    <property type="match status" value="1"/>
</dbReference>
<dbReference type="Proteomes" id="UP000781710">
    <property type="component" value="Unassembled WGS sequence"/>
</dbReference>
<sequence length="160" mass="16834">MIAATPEEDAGMRRWAITGMLFFTGAASAAASPQWEKFGADLPQGGMAVSLATALADPAAHVGQARVFSGRVVDVCQKKGCWVMLEDEGQGARVLLGDHDFYVPKDVRGPAQVHGVLSRVELSAEAQRHTAQETSGAAVPDVEYRIVADGVQVLADDEGA</sequence>
<name>A0ABQ6ZIR0_9GAMM</name>